<dbReference type="CDD" id="cd13426">
    <property type="entry name" value="Peptidase_G1"/>
    <property type="match status" value="1"/>
</dbReference>
<feature type="signal peptide" evidence="2">
    <location>
        <begin position="1"/>
        <end position="19"/>
    </location>
</feature>
<name>A0AAE0MGB0_9PEZI</name>
<reference evidence="3" key="2">
    <citation type="submission" date="2023-06" db="EMBL/GenBank/DDBJ databases">
        <authorList>
            <consortium name="Lawrence Berkeley National Laboratory"/>
            <person name="Haridas S."/>
            <person name="Hensen N."/>
            <person name="Bonometti L."/>
            <person name="Westerberg I."/>
            <person name="Brannstrom I.O."/>
            <person name="Guillou S."/>
            <person name="Cros-Aarteil S."/>
            <person name="Calhoun S."/>
            <person name="Kuo A."/>
            <person name="Mondo S."/>
            <person name="Pangilinan J."/>
            <person name="Riley R."/>
            <person name="Labutti K."/>
            <person name="Andreopoulos B."/>
            <person name="Lipzen A."/>
            <person name="Chen C."/>
            <person name="Yanf M."/>
            <person name="Daum C."/>
            <person name="Ng V."/>
            <person name="Clum A."/>
            <person name="Steindorff A."/>
            <person name="Ohm R."/>
            <person name="Martin F."/>
            <person name="Silar P."/>
            <person name="Natvig D."/>
            <person name="Lalanne C."/>
            <person name="Gautier V."/>
            <person name="Ament-Velasquez S.L."/>
            <person name="Kruys A."/>
            <person name="Hutchinson M.I."/>
            <person name="Powell A.J."/>
            <person name="Barry K."/>
            <person name="Miller A.N."/>
            <person name="Grigoriev I.V."/>
            <person name="Debuchy R."/>
            <person name="Gladieux P."/>
            <person name="Thoren M.H."/>
            <person name="Johannesson H."/>
        </authorList>
    </citation>
    <scope>NUCLEOTIDE SEQUENCE</scope>
    <source>
        <strain evidence="3">CBS 118394</strain>
    </source>
</reference>
<dbReference type="Proteomes" id="UP001283341">
    <property type="component" value="Unassembled WGS sequence"/>
</dbReference>
<comment type="caution">
    <text evidence="3">The sequence shown here is derived from an EMBL/GenBank/DDBJ whole genome shotgun (WGS) entry which is preliminary data.</text>
</comment>
<dbReference type="InterPro" id="IPR013320">
    <property type="entry name" value="ConA-like_dom_sf"/>
</dbReference>
<organism evidence="3 4">
    <name type="scientific">Apodospora peruviana</name>
    <dbReference type="NCBI Taxonomy" id="516989"/>
    <lineage>
        <taxon>Eukaryota</taxon>
        <taxon>Fungi</taxon>
        <taxon>Dikarya</taxon>
        <taxon>Ascomycota</taxon>
        <taxon>Pezizomycotina</taxon>
        <taxon>Sordariomycetes</taxon>
        <taxon>Sordariomycetidae</taxon>
        <taxon>Sordariales</taxon>
        <taxon>Lasiosphaeriaceae</taxon>
        <taxon>Apodospora</taxon>
    </lineage>
</organism>
<dbReference type="Gene3D" id="2.60.120.700">
    <property type="entry name" value="Peptidase G1"/>
    <property type="match status" value="1"/>
</dbReference>
<evidence type="ECO:0000256" key="1">
    <source>
        <dbReference type="PIRSR" id="PIRSR600250-50"/>
    </source>
</evidence>
<evidence type="ECO:0000256" key="2">
    <source>
        <dbReference type="SAM" id="SignalP"/>
    </source>
</evidence>
<dbReference type="GO" id="GO:0006508">
    <property type="term" value="P:proteolysis"/>
    <property type="evidence" value="ECO:0007669"/>
    <property type="project" value="InterPro"/>
</dbReference>
<keyword evidence="4" id="KW-1185">Reference proteome</keyword>
<protein>
    <submittedName>
        <fullName evidence="3">Peptidase A4 family-domain-containing protein</fullName>
    </submittedName>
</protein>
<dbReference type="PRINTS" id="PR00977">
    <property type="entry name" value="SCYTLDPTASE"/>
</dbReference>
<dbReference type="PANTHER" id="PTHR37536:SF1">
    <property type="entry name" value="ASPERGILLOPEPSIN, PUTAITVE (AFU_ORTHOLOGUE AFUA_7G01200)"/>
    <property type="match status" value="1"/>
</dbReference>
<dbReference type="PANTHER" id="PTHR37536">
    <property type="entry name" value="PUTATIVE (AFU_ORTHOLOGUE AFUA_3G02970)-RELATED"/>
    <property type="match status" value="1"/>
</dbReference>
<evidence type="ECO:0000313" key="3">
    <source>
        <dbReference type="EMBL" id="KAK3329944.1"/>
    </source>
</evidence>
<proteinExistence type="predicted"/>
<dbReference type="InterPro" id="IPR038656">
    <property type="entry name" value="Peptidase_G1_sf"/>
</dbReference>
<keyword evidence="2" id="KW-0732">Signal</keyword>
<reference evidence="3" key="1">
    <citation type="journal article" date="2023" name="Mol. Phylogenet. Evol.">
        <title>Genome-scale phylogeny and comparative genomics of the fungal order Sordariales.</title>
        <authorList>
            <person name="Hensen N."/>
            <person name="Bonometti L."/>
            <person name="Westerberg I."/>
            <person name="Brannstrom I.O."/>
            <person name="Guillou S."/>
            <person name="Cros-Aarteil S."/>
            <person name="Calhoun S."/>
            <person name="Haridas S."/>
            <person name="Kuo A."/>
            <person name="Mondo S."/>
            <person name="Pangilinan J."/>
            <person name="Riley R."/>
            <person name="LaButti K."/>
            <person name="Andreopoulos B."/>
            <person name="Lipzen A."/>
            <person name="Chen C."/>
            <person name="Yan M."/>
            <person name="Daum C."/>
            <person name="Ng V."/>
            <person name="Clum A."/>
            <person name="Steindorff A."/>
            <person name="Ohm R.A."/>
            <person name="Martin F."/>
            <person name="Silar P."/>
            <person name="Natvig D.O."/>
            <person name="Lalanne C."/>
            <person name="Gautier V."/>
            <person name="Ament-Velasquez S.L."/>
            <person name="Kruys A."/>
            <person name="Hutchinson M.I."/>
            <person name="Powell A.J."/>
            <person name="Barry K."/>
            <person name="Miller A.N."/>
            <person name="Grigoriev I.V."/>
            <person name="Debuchy R."/>
            <person name="Gladieux P."/>
            <person name="Hiltunen Thoren M."/>
            <person name="Johannesson H."/>
        </authorList>
    </citation>
    <scope>NUCLEOTIDE SEQUENCE</scope>
    <source>
        <strain evidence="3">CBS 118394</strain>
    </source>
</reference>
<evidence type="ECO:0000313" key="4">
    <source>
        <dbReference type="Proteomes" id="UP001283341"/>
    </source>
</evidence>
<feature type="chain" id="PRO_5041958751" evidence="2">
    <location>
        <begin position="20"/>
        <end position="278"/>
    </location>
</feature>
<dbReference type="InterPro" id="IPR000250">
    <property type="entry name" value="Peptidase_G1"/>
</dbReference>
<dbReference type="AlphaFoldDB" id="A0AAE0MGB0"/>
<dbReference type="EMBL" id="JAUEDM010000001">
    <property type="protein sequence ID" value="KAK3329944.1"/>
    <property type="molecule type" value="Genomic_DNA"/>
</dbReference>
<dbReference type="Pfam" id="PF01828">
    <property type="entry name" value="Peptidase_A4"/>
    <property type="match status" value="1"/>
</dbReference>
<sequence length="278" mass="29644">MRSFVRSILFSLLAACSVAGELSFTVTAERGGEEVDASDLNIVRIPSRQHSRQGPATNEDEKRNTISYSGNWCGASQHAANASDQIVNAFGSFTAPDLTLRPGLPAPQFAAAWVGIDGASCKSTLLQAGVTTVINSNGGQSASAWWEWFPDAAFKISGLTIKPGDWMSVNITTSSLTTAKVVITNASRGVVVTINISNGSKLCRADVEWILEDFYDIEGQVAFAKFSDVWFLDTSATTARGKHIGIDGAAMVYLQSTSGAVTCMAEQYDDSSFVVYSP</sequence>
<accession>A0AAE0MGB0</accession>
<feature type="active site" description="Proton acceptor" evidence="1">
    <location>
        <position position="212"/>
    </location>
</feature>
<gene>
    <name evidence="3" type="ORF">B0H66DRAFT_468455</name>
</gene>
<dbReference type="SUPFAM" id="SSF49899">
    <property type="entry name" value="Concanavalin A-like lectins/glucanases"/>
    <property type="match status" value="1"/>
</dbReference>
<dbReference type="GO" id="GO:0070007">
    <property type="term" value="F:glutamic-type endopeptidase activity"/>
    <property type="evidence" value="ECO:0007669"/>
    <property type="project" value="InterPro"/>
</dbReference>